<dbReference type="Proteomes" id="UP000199517">
    <property type="component" value="Unassembled WGS sequence"/>
</dbReference>
<keyword evidence="4" id="KW-1185">Reference proteome</keyword>
<gene>
    <name evidence="3" type="ORF">SAMN04489710_11165</name>
</gene>
<dbReference type="InterPro" id="IPR032623">
    <property type="entry name" value="FecR_N"/>
</dbReference>
<dbReference type="GO" id="GO:0016989">
    <property type="term" value="F:sigma factor antagonist activity"/>
    <property type="evidence" value="ECO:0007669"/>
    <property type="project" value="TreeGrafter"/>
</dbReference>
<dbReference type="PIRSF" id="PIRSF018266">
    <property type="entry name" value="FecR"/>
    <property type="match status" value="1"/>
</dbReference>
<name>A0A1I1WYY1_9BURK</name>
<feature type="domain" description="FecR N-terminal" evidence="2">
    <location>
        <begin position="23"/>
        <end position="64"/>
    </location>
</feature>
<dbReference type="PANTHER" id="PTHR30273">
    <property type="entry name" value="PERIPLASMIC SIGNAL SENSOR AND SIGMA FACTOR ACTIVATOR FECR-RELATED"/>
    <property type="match status" value="1"/>
</dbReference>
<dbReference type="PANTHER" id="PTHR30273:SF2">
    <property type="entry name" value="PROTEIN FECR"/>
    <property type="match status" value="1"/>
</dbReference>
<protein>
    <submittedName>
        <fullName evidence="3">FecR family protein</fullName>
    </submittedName>
</protein>
<dbReference type="AlphaFoldDB" id="A0A1I1WYY1"/>
<feature type="domain" description="FecR protein" evidence="1">
    <location>
        <begin position="122"/>
        <end position="214"/>
    </location>
</feature>
<dbReference type="InterPro" id="IPR012373">
    <property type="entry name" value="Ferrdict_sens_TM"/>
</dbReference>
<dbReference type="Pfam" id="PF04773">
    <property type="entry name" value="FecR"/>
    <property type="match status" value="1"/>
</dbReference>
<dbReference type="OrthoDB" id="1100567at2"/>
<evidence type="ECO:0000313" key="4">
    <source>
        <dbReference type="Proteomes" id="UP000199517"/>
    </source>
</evidence>
<dbReference type="EMBL" id="FOMQ01000011">
    <property type="protein sequence ID" value="SFD99578.1"/>
    <property type="molecule type" value="Genomic_DNA"/>
</dbReference>
<reference evidence="4" key="1">
    <citation type="submission" date="2016-10" db="EMBL/GenBank/DDBJ databases">
        <authorList>
            <person name="Varghese N."/>
            <person name="Submissions S."/>
        </authorList>
    </citation>
    <scope>NUCLEOTIDE SEQUENCE [LARGE SCALE GENOMIC DNA]</scope>
    <source>
        <strain evidence="4">DSM 7481</strain>
    </source>
</reference>
<dbReference type="Pfam" id="PF16220">
    <property type="entry name" value="DUF4880"/>
    <property type="match status" value="1"/>
</dbReference>
<dbReference type="STRING" id="32040.SAMN04489710_11165"/>
<dbReference type="Gene3D" id="2.60.120.1440">
    <property type="match status" value="1"/>
</dbReference>
<dbReference type="RefSeq" id="WP_092954351.1">
    <property type="nucleotide sequence ID" value="NZ_FOMQ01000011.1"/>
</dbReference>
<organism evidence="3 4">
    <name type="scientific">Paracidovorax konjaci</name>
    <dbReference type="NCBI Taxonomy" id="32040"/>
    <lineage>
        <taxon>Bacteria</taxon>
        <taxon>Pseudomonadati</taxon>
        <taxon>Pseudomonadota</taxon>
        <taxon>Betaproteobacteria</taxon>
        <taxon>Burkholderiales</taxon>
        <taxon>Comamonadaceae</taxon>
        <taxon>Paracidovorax</taxon>
    </lineage>
</organism>
<evidence type="ECO:0000313" key="3">
    <source>
        <dbReference type="EMBL" id="SFD99578.1"/>
    </source>
</evidence>
<proteinExistence type="predicted"/>
<evidence type="ECO:0000259" key="1">
    <source>
        <dbReference type="Pfam" id="PF04773"/>
    </source>
</evidence>
<accession>A0A1I1WYY1</accession>
<dbReference type="InterPro" id="IPR006860">
    <property type="entry name" value="FecR"/>
</dbReference>
<evidence type="ECO:0000259" key="2">
    <source>
        <dbReference type="Pfam" id="PF16220"/>
    </source>
</evidence>
<sequence length="327" mass="35035">MTPPPPEPATPPDHGTDDRRALREAAAWHTRLREGAGPADTREWQRWHAAHPAHQRAWERVQAVSAQLARIPAPLARQALGTPAVADGARRSLLRGTGAVLGAGAAAWVGWSALPWREWQATHRTARGERRALPLPDGSELALDTATAVDVAFDAEARELRLHAGRILVATHADPMRRPFRVRTPQGEVLALGTRFSVQADGGTTRVAVQEKAVRLLPAHGAPAELGAGQQATFTAMGAGPAAPADLSAASWRDGGLIALDMPLGRLVDELARYRPGLLLCAPEVAALRVSGAFPLDDTDRALAALAASFPVQVRYRTRYWVRVEPA</sequence>